<keyword evidence="1" id="KW-0472">Membrane</keyword>
<name>A0A2T3ZM70_TRIA4</name>
<evidence type="ECO:0000256" key="2">
    <source>
        <dbReference type="SAM" id="SignalP"/>
    </source>
</evidence>
<proteinExistence type="predicted"/>
<gene>
    <name evidence="3" type="ORF">M441DRAFT_54915</name>
</gene>
<feature type="transmembrane region" description="Helical" evidence="1">
    <location>
        <begin position="69"/>
        <end position="87"/>
    </location>
</feature>
<keyword evidence="1" id="KW-0812">Transmembrane</keyword>
<evidence type="ECO:0000313" key="3">
    <source>
        <dbReference type="EMBL" id="PTB45901.1"/>
    </source>
</evidence>
<evidence type="ECO:0000256" key="1">
    <source>
        <dbReference type="SAM" id="Phobius"/>
    </source>
</evidence>
<dbReference type="EMBL" id="KZ679257">
    <property type="protein sequence ID" value="PTB45901.1"/>
    <property type="molecule type" value="Genomic_DNA"/>
</dbReference>
<evidence type="ECO:0008006" key="5">
    <source>
        <dbReference type="Google" id="ProtNLM"/>
    </source>
</evidence>
<sequence>MLHGKTWIAMAVILLQRLVWMPAVRHCHLSAMSIRPAYYSCCSSSSVVKSKKTPGLSPMPPTYVTSSRYLLLFPIAVPLLARFPIALPPLFHDAAFGGACRRHLIQPQSSGFPHF</sequence>
<keyword evidence="4" id="KW-1185">Reference proteome</keyword>
<accession>A0A2T3ZM70</accession>
<keyword evidence="1" id="KW-1133">Transmembrane helix</keyword>
<feature type="signal peptide" evidence="2">
    <location>
        <begin position="1"/>
        <end position="23"/>
    </location>
</feature>
<evidence type="ECO:0000313" key="4">
    <source>
        <dbReference type="Proteomes" id="UP000240493"/>
    </source>
</evidence>
<dbReference type="AlphaFoldDB" id="A0A2T3ZM70"/>
<reference evidence="3 4" key="1">
    <citation type="submission" date="2016-07" db="EMBL/GenBank/DDBJ databases">
        <title>Multiple horizontal gene transfer events from other fungi enriched the ability of initially mycotrophic Trichoderma (Ascomycota) to feed on dead plant biomass.</title>
        <authorList>
            <consortium name="DOE Joint Genome Institute"/>
            <person name="Aerts A."/>
            <person name="Atanasova L."/>
            <person name="Chenthamara K."/>
            <person name="Zhang J."/>
            <person name="Grujic M."/>
            <person name="Henrissat B."/>
            <person name="Kuo A."/>
            <person name="Salamov A."/>
            <person name="Lipzen A."/>
            <person name="Labutti K."/>
            <person name="Barry K."/>
            <person name="Miao Y."/>
            <person name="Rahimi M.J."/>
            <person name="Shen Q."/>
            <person name="Grigoriev I.V."/>
            <person name="Kubicek C.P."/>
            <person name="Druzhinina I.S."/>
        </authorList>
    </citation>
    <scope>NUCLEOTIDE SEQUENCE [LARGE SCALE GENOMIC DNA]</scope>
    <source>
        <strain evidence="3 4">CBS 433.97</strain>
    </source>
</reference>
<dbReference type="Proteomes" id="UP000240493">
    <property type="component" value="Unassembled WGS sequence"/>
</dbReference>
<feature type="chain" id="PRO_5015488287" description="Secreted protein" evidence="2">
    <location>
        <begin position="24"/>
        <end position="115"/>
    </location>
</feature>
<keyword evidence="2" id="KW-0732">Signal</keyword>
<organism evidence="3 4">
    <name type="scientific">Trichoderma asperellum (strain ATCC 204424 / CBS 433.97 / NBRC 101777)</name>
    <dbReference type="NCBI Taxonomy" id="1042311"/>
    <lineage>
        <taxon>Eukaryota</taxon>
        <taxon>Fungi</taxon>
        <taxon>Dikarya</taxon>
        <taxon>Ascomycota</taxon>
        <taxon>Pezizomycotina</taxon>
        <taxon>Sordariomycetes</taxon>
        <taxon>Hypocreomycetidae</taxon>
        <taxon>Hypocreales</taxon>
        <taxon>Hypocreaceae</taxon>
        <taxon>Trichoderma</taxon>
    </lineage>
</organism>
<protein>
    <recommendedName>
        <fullName evidence="5">Secreted protein</fullName>
    </recommendedName>
</protein>